<organism evidence="2">
    <name type="scientific">Timema monikensis</name>
    <dbReference type="NCBI Taxonomy" id="170555"/>
    <lineage>
        <taxon>Eukaryota</taxon>
        <taxon>Metazoa</taxon>
        <taxon>Ecdysozoa</taxon>
        <taxon>Arthropoda</taxon>
        <taxon>Hexapoda</taxon>
        <taxon>Insecta</taxon>
        <taxon>Pterygota</taxon>
        <taxon>Neoptera</taxon>
        <taxon>Polyneoptera</taxon>
        <taxon>Phasmatodea</taxon>
        <taxon>Timematodea</taxon>
        <taxon>Timematoidea</taxon>
        <taxon>Timematidae</taxon>
        <taxon>Timema</taxon>
    </lineage>
</organism>
<accession>A0A7R9EAC6</accession>
<name>A0A7R9EAC6_9NEOP</name>
<dbReference type="AlphaFoldDB" id="A0A7R9EAC6"/>
<feature type="compositionally biased region" description="Basic and acidic residues" evidence="1">
    <location>
        <begin position="63"/>
        <end position="76"/>
    </location>
</feature>
<protein>
    <submittedName>
        <fullName evidence="2">Uncharacterized protein</fullName>
    </submittedName>
</protein>
<sequence length="154" mass="16925">MLGWSYRALQGYRLAMSLQESKKLPSTGRQGSKRLLSKGRQGSKRLLSKGRQGSNSSPFQSLREIKSLRSKGRQESKSLLSQGHQERAVSILGPYNPNPFNGNLAYAKHPPSTSEIKHSKVAKVPSLETNGTNSLDKNFGLDPSSSDNQSLITR</sequence>
<evidence type="ECO:0000313" key="2">
    <source>
        <dbReference type="EMBL" id="CAD7430259.1"/>
    </source>
</evidence>
<feature type="compositionally biased region" description="Polar residues" evidence="1">
    <location>
        <begin position="51"/>
        <end position="60"/>
    </location>
</feature>
<reference evidence="2" key="1">
    <citation type="submission" date="2020-11" db="EMBL/GenBank/DDBJ databases">
        <authorList>
            <person name="Tran Van P."/>
        </authorList>
    </citation>
    <scope>NUCLEOTIDE SEQUENCE</scope>
</reference>
<dbReference type="EMBL" id="OB794424">
    <property type="protein sequence ID" value="CAD7430259.1"/>
    <property type="molecule type" value="Genomic_DNA"/>
</dbReference>
<feature type="compositionally biased region" description="Polar residues" evidence="1">
    <location>
        <begin position="143"/>
        <end position="154"/>
    </location>
</feature>
<feature type="region of interest" description="Disordered" evidence="1">
    <location>
        <begin position="19"/>
        <end position="154"/>
    </location>
</feature>
<evidence type="ECO:0000256" key="1">
    <source>
        <dbReference type="SAM" id="MobiDB-lite"/>
    </source>
</evidence>
<gene>
    <name evidence="2" type="ORF">TMSB3V08_LOCUS7020</name>
</gene>
<feature type="compositionally biased region" description="Polar residues" evidence="1">
    <location>
        <begin position="127"/>
        <end position="136"/>
    </location>
</feature>
<proteinExistence type="predicted"/>
<feature type="compositionally biased region" description="Basic residues" evidence="1">
    <location>
        <begin position="31"/>
        <end position="48"/>
    </location>
</feature>